<evidence type="ECO:0000256" key="4">
    <source>
        <dbReference type="ARBA" id="ARBA00007920"/>
    </source>
</evidence>
<keyword evidence="6" id="KW-0496">Mitochondrion</keyword>
<evidence type="ECO:0000256" key="6">
    <source>
        <dbReference type="ARBA" id="ARBA00023128"/>
    </source>
</evidence>
<dbReference type="InterPro" id="IPR007751">
    <property type="entry name" value="DUF676_lipase-like"/>
</dbReference>
<dbReference type="RefSeq" id="XP_022505983.1">
    <property type="nucleotide sequence ID" value="XM_022661707.1"/>
</dbReference>
<evidence type="ECO:0000313" key="10">
    <source>
        <dbReference type="EMBL" id="OAG34031.1"/>
    </source>
</evidence>
<protein>
    <recommendedName>
        <fullName evidence="9">DUF676 domain-containing protein</fullName>
    </recommendedName>
</protein>
<dbReference type="GO" id="GO:0005739">
    <property type="term" value="C:mitochondrion"/>
    <property type="evidence" value="ECO:0007669"/>
    <property type="project" value="UniProtKB-SubCell"/>
</dbReference>
<evidence type="ECO:0000256" key="8">
    <source>
        <dbReference type="SAM" id="MobiDB-lite"/>
    </source>
</evidence>
<evidence type="ECO:0000313" key="11">
    <source>
        <dbReference type="Proteomes" id="UP000077002"/>
    </source>
</evidence>
<name>A0A177ERE7_9EURO</name>
<dbReference type="GeneID" id="34606911"/>
<dbReference type="Gene3D" id="3.40.50.1820">
    <property type="entry name" value="alpha/beta hydrolase"/>
    <property type="match status" value="1"/>
</dbReference>
<accession>A0A177ERE7</accession>
<proteinExistence type="inferred from homology"/>
<dbReference type="PANTHER" id="PTHR48182:SF2">
    <property type="entry name" value="PROTEIN SERAC1"/>
    <property type="match status" value="1"/>
</dbReference>
<evidence type="ECO:0000259" key="9">
    <source>
        <dbReference type="Pfam" id="PF05057"/>
    </source>
</evidence>
<evidence type="ECO:0000256" key="5">
    <source>
        <dbReference type="ARBA" id="ARBA00022824"/>
    </source>
</evidence>
<dbReference type="Proteomes" id="UP000077002">
    <property type="component" value="Unassembled WGS sequence"/>
</dbReference>
<keyword evidence="7" id="KW-0472">Membrane</keyword>
<comment type="subcellular location">
    <subcellularLocation>
        <location evidence="2">Endoplasmic reticulum</location>
    </subcellularLocation>
    <subcellularLocation>
        <location evidence="3">Membrane</location>
    </subcellularLocation>
    <subcellularLocation>
        <location evidence="1">Mitochondrion</location>
    </subcellularLocation>
</comment>
<dbReference type="GO" id="GO:0005783">
    <property type="term" value="C:endoplasmic reticulum"/>
    <property type="evidence" value="ECO:0007669"/>
    <property type="project" value="UniProtKB-SubCell"/>
</dbReference>
<evidence type="ECO:0000256" key="3">
    <source>
        <dbReference type="ARBA" id="ARBA00004370"/>
    </source>
</evidence>
<gene>
    <name evidence="10" type="ORF">AYO21_11824</name>
</gene>
<feature type="compositionally biased region" description="Low complexity" evidence="8">
    <location>
        <begin position="20"/>
        <end position="29"/>
    </location>
</feature>
<dbReference type="GO" id="GO:0016020">
    <property type="term" value="C:membrane"/>
    <property type="evidence" value="ECO:0007669"/>
    <property type="project" value="UniProtKB-SubCell"/>
</dbReference>
<feature type="region of interest" description="Disordered" evidence="8">
    <location>
        <begin position="1"/>
        <end position="42"/>
    </location>
</feature>
<dbReference type="InterPro" id="IPR029058">
    <property type="entry name" value="AB_hydrolase_fold"/>
</dbReference>
<dbReference type="SUPFAM" id="SSF53474">
    <property type="entry name" value="alpha/beta-Hydrolases"/>
    <property type="match status" value="1"/>
</dbReference>
<dbReference type="Pfam" id="PF05057">
    <property type="entry name" value="DUF676"/>
    <property type="match status" value="1"/>
</dbReference>
<evidence type="ECO:0000256" key="2">
    <source>
        <dbReference type="ARBA" id="ARBA00004240"/>
    </source>
</evidence>
<dbReference type="PANTHER" id="PTHR48182">
    <property type="entry name" value="PROTEIN SERAC1"/>
    <property type="match status" value="1"/>
</dbReference>
<keyword evidence="11" id="KW-1185">Reference proteome</keyword>
<sequence length="640" mass="70685">MRKAKKVMGVGPDTPRESSNKASASADNAHTSTVPISGENLGLNTSITTETTTTLPLLGPNARSSTATPEVLAERTTTLSVRHERAASNGPFPSNGTSEKYGLFVFKDQPDIKDGVVDIIALHGLNGDYESTWVADDTGANWLKDEGFLPDQAVDTRIMSYGYNSQAQLSKSVAGIGAFAEGLLAQVASRRRSRQEKRRPIVFICHSLGGIVVKKAFIVANEQDRFKDLLSCFYGIAFLGTPHQGSKVADWAKIIGTIAKYASAATSTNDSLLKSLKKGSPELFEISKSFIDRSPTLSILSFFELDKLPRMNFRVVPEDSAILRLPNEQRVPVNADHFNICKFARADENRYRDVWTALQDMIVAAREKVTSAAQKVNQADDDRDMRDLEMKMALPAYPNTLLVTTKACTFDSLDTECLSSRRLKSSREELSYKRASLGYGSTHLLFREISGYRKTIEEKIANEVIVSQSSPEGQERRAVIHVDPTIPASCCQNSNLLDKLLMLKQAFDDPDGTAEPGIFDARPLYGYSEIEHAIEKLETSGETQSSADGQGNFLERIERLTYEWAQICGYCVSIILVEADFATKASRNSSPFAPFTRPFKPNEYFRICRQSNMTWNPKGGVIGIGGFESAPEFWYGGTWS</sequence>
<reference evidence="10 11" key="1">
    <citation type="submission" date="2016-03" db="EMBL/GenBank/DDBJ databases">
        <title>Draft genome sequence of the Fonsecaea monophora CBS 269.37.</title>
        <authorList>
            <person name="Bombassaro A."/>
            <person name="Vinicius W.A."/>
            <person name="De Hoog S."/>
            <person name="Sun J."/>
            <person name="Souza E.M."/>
            <person name="Raittz R.T."/>
            <person name="Costa F."/>
            <person name="Leao A.C."/>
            <person name="Tadra-Sfeir M.Z."/>
            <person name="Baura V."/>
            <person name="Balsanelli E."/>
            <person name="Pedrosa F.O."/>
            <person name="Moreno L.F."/>
            <person name="Steffens M.B."/>
            <person name="Xi L."/>
            <person name="Bocca A.L."/>
            <person name="Felipe M.S."/>
            <person name="Teixeira M."/>
            <person name="Telles Filho F.Q."/>
            <person name="Azevedo C.M."/>
            <person name="Gomes R."/>
            <person name="Vicente V.A."/>
        </authorList>
    </citation>
    <scope>NUCLEOTIDE SEQUENCE [LARGE SCALE GENOMIC DNA]</scope>
    <source>
        <strain evidence="10 11">CBS 269.37</strain>
    </source>
</reference>
<organism evidence="10 11">
    <name type="scientific">Fonsecaea monophora</name>
    <dbReference type="NCBI Taxonomy" id="254056"/>
    <lineage>
        <taxon>Eukaryota</taxon>
        <taxon>Fungi</taxon>
        <taxon>Dikarya</taxon>
        <taxon>Ascomycota</taxon>
        <taxon>Pezizomycotina</taxon>
        <taxon>Eurotiomycetes</taxon>
        <taxon>Chaetothyriomycetidae</taxon>
        <taxon>Chaetothyriales</taxon>
        <taxon>Herpotrichiellaceae</taxon>
        <taxon>Fonsecaea</taxon>
    </lineage>
</organism>
<comment type="caution">
    <text evidence="10">The sequence shown here is derived from an EMBL/GenBank/DDBJ whole genome shotgun (WGS) entry which is preliminary data.</text>
</comment>
<dbReference type="EMBL" id="LVKK01000187">
    <property type="protein sequence ID" value="OAG34031.1"/>
    <property type="molecule type" value="Genomic_DNA"/>
</dbReference>
<dbReference type="AlphaFoldDB" id="A0A177ERE7"/>
<feature type="domain" description="DUF676" evidence="9">
    <location>
        <begin position="120"/>
        <end position="252"/>
    </location>
</feature>
<evidence type="ECO:0000256" key="1">
    <source>
        <dbReference type="ARBA" id="ARBA00004173"/>
    </source>
</evidence>
<comment type="similarity">
    <text evidence="4">Belongs to the putative lipase ROG1 family.</text>
</comment>
<dbReference type="OrthoDB" id="5086500at2759"/>
<evidence type="ECO:0000256" key="7">
    <source>
        <dbReference type="ARBA" id="ARBA00023136"/>
    </source>
</evidence>
<keyword evidence="5" id="KW-0256">Endoplasmic reticulum</keyword>
<dbReference type="InterPro" id="IPR052374">
    <property type="entry name" value="SERAC1"/>
</dbReference>